<sequence>MRSLSEKAKESLILIEKVSQQYHTSKLTTKDNETEKTLSEGSWLKSRFIRNFLSHLALSTLFILIGLLVGLLGYHWTNHLSWVDALVEASMILSGMGPINSLSTTSAKVFASVYALFSGLIFVMAMGIVLSPLVSSLLKQLSNFTDSESEEEKN</sequence>
<feature type="transmembrane region" description="Helical" evidence="1">
    <location>
        <begin position="52"/>
        <end position="74"/>
    </location>
</feature>
<accession>E0UL66</accession>
<keyword evidence="1" id="KW-1133">Transmembrane helix</keyword>
<feature type="transmembrane region" description="Helical" evidence="1">
    <location>
        <begin position="111"/>
        <end position="134"/>
    </location>
</feature>
<keyword evidence="3" id="KW-1185">Reference proteome</keyword>
<keyword evidence="1" id="KW-0812">Transmembrane</keyword>
<geneLocation type="plasmid" evidence="2 3">
    <name>Cy782201</name>
</geneLocation>
<organism evidence="2 3">
    <name type="scientific">Gloeothece verrucosa (strain PCC 7822)</name>
    <name type="common">Cyanothece sp. (strain PCC 7822)</name>
    <dbReference type="NCBI Taxonomy" id="497965"/>
    <lineage>
        <taxon>Bacteria</taxon>
        <taxon>Bacillati</taxon>
        <taxon>Cyanobacteriota</taxon>
        <taxon>Cyanophyceae</taxon>
        <taxon>Oscillatoriophycideae</taxon>
        <taxon>Chroococcales</taxon>
        <taxon>Aphanothecaceae</taxon>
        <taxon>Gloeothece</taxon>
        <taxon>Gloeothece verrucosa</taxon>
    </lineage>
</organism>
<dbReference type="Proteomes" id="UP000008206">
    <property type="component" value="Plasmid Cy782201"/>
</dbReference>
<keyword evidence="1" id="KW-0472">Membrane</keyword>
<name>E0UL66_GLOV7</name>
<gene>
    <name evidence="2" type="ordered locus">Cyan7822_5842</name>
</gene>
<dbReference type="HOGENOM" id="CLU_1701342_0_0_3"/>
<dbReference type="EMBL" id="CP002199">
    <property type="protein sequence ID" value="ADN17696.1"/>
    <property type="molecule type" value="Genomic_DNA"/>
</dbReference>
<dbReference type="RefSeq" id="WP_013334446.1">
    <property type="nucleotide sequence ID" value="NC_014533.1"/>
</dbReference>
<reference evidence="3" key="1">
    <citation type="journal article" date="2011" name="MBio">
        <title>Novel metabolic attributes of the genus Cyanothece, comprising a group of unicellular nitrogen-fixing Cyanobacteria.</title>
        <authorList>
            <person name="Bandyopadhyay A."/>
            <person name="Elvitigala T."/>
            <person name="Welsh E."/>
            <person name="Stockel J."/>
            <person name="Liberton M."/>
            <person name="Min H."/>
            <person name="Sherman L.A."/>
            <person name="Pakrasi H.B."/>
        </authorList>
    </citation>
    <scope>NUCLEOTIDE SEQUENCE [LARGE SCALE GENOMIC DNA]</scope>
    <source>
        <strain evidence="3">PCC 7822</strain>
        <plasmid evidence="3">Cy782201</plasmid>
    </source>
</reference>
<protein>
    <recommendedName>
        <fullName evidence="4">Ion transport 2 domain protein</fullName>
    </recommendedName>
</protein>
<evidence type="ECO:0000256" key="1">
    <source>
        <dbReference type="SAM" id="Phobius"/>
    </source>
</evidence>
<keyword evidence="2" id="KW-0614">Plasmid</keyword>
<evidence type="ECO:0008006" key="4">
    <source>
        <dbReference type="Google" id="ProtNLM"/>
    </source>
</evidence>
<dbReference type="AlphaFoldDB" id="E0UL66"/>
<evidence type="ECO:0000313" key="3">
    <source>
        <dbReference type="Proteomes" id="UP000008206"/>
    </source>
</evidence>
<proteinExistence type="predicted"/>
<evidence type="ECO:0000313" key="2">
    <source>
        <dbReference type="EMBL" id="ADN17696.1"/>
    </source>
</evidence>
<dbReference type="KEGG" id="cyj:Cyan7822_5842"/>